<dbReference type="InterPro" id="IPR002110">
    <property type="entry name" value="Ankyrin_rpt"/>
</dbReference>
<dbReference type="Pfam" id="PF12796">
    <property type="entry name" value="Ank_2"/>
    <property type="match status" value="1"/>
</dbReference>
<dbReference type="PANTHER" id="PTHR24198">
    <property type="entry name" value="ANKYRIN REPEAT AND PROTEIN KINASE DOMAIN-CONTAINING PROTEIN"/>
    <property type="match status" value="1"/>
</dbReference>
<evidence type="ECO:0000313" key="5">
    <source>
        <dbReference type="Proteomes" id="UP000285883"/>
    </source>
</evidence>
<dbReference type="SMART" id="SM00248">
    <property type="entry name" value="ANK"/>
    <property type="match status" value="5"/>
</dbReference>
<accession>A0A3R7GCG7</accession>
<dbReference type="Proteomes" id="UP000285883">
    <property type="component" value="Unassembled WGS sequence"/>
</dbReference>
<evidence type="ECO:0000256" key="1">
    <source>
        <dbReference type="ARBA" id="ARBA00022737"/>
    </source>
</evidence>
<evidence type="ECO:0000256" key="2">
    <source>
        <dbReference type="ARBA" id="ARBA00023043"/>
    </source>
</evidence>
<comment type="caution">
    <text evidence="4">The sequence shown here is derived from an EMBL/GenBank/DDBJ whole genome shotgun (WGS) entry which is preliminary data.</text>
</comment>
<dbReference type="EMBL" id="MAYM02000088">
    <property type="protein sequence ID" value="RLN46117.1"/>
    <property type="molecule type" value="Genomic_DNA"/>
</dbReference>
<dbReference type="SUPFAM" id="SSF48403">
    <property type="entry name" value="Ankyrin repeat"/>
    <property type="match status" value="1"/>
</dbReference>
<protein>
    <submittedName>
        <fullName evidence="4">Uncharacterized protein</fullName>
    </submittedName>
</protein>
<dbReference type="AlphaFoldDB" id="A0A3R7GCG7"/>
<dbReference type="PROSITE" id="PS50297">
    <property type="entry name" value="ANK_REP_REGION"/>
    <property type="match status" value="1"/>
</dbReference>
<dbReference type="Gene3D" id="1.25.40.20">
    <property type="entry name" value="Ankyrin repeat-containing domain"/>
    <property type="match status" value="2"/>
</dbReference>
<reference evidence="4 5" key="1">
    <citation type="submission" date="2018-07" db="EMBL/GenBank/DDBJ databases">
        <title>Genome sequencing of oomycete isolates from Chile give support for New Zealand origin for Phytophthora kernoviae and make available the first Nothophytophthora sp. genome.</title>
        <authorList>
            <person name="Studholme D.J."/>
            <person name="Sanfuentes E."/>
            <person name="Panda P."/>
            <person name="Hill R."/>
            <person name="Sambles C."/>
            <person name="Grant M."/>
            <person name="Williams N.M."/>
            <person name="Mcdougal R.L."/>
        </authorList>
    </citation>
    <scope>NUCLEOTIDE SEQUENCE [LARGE SCALE GENOMIC DNA]</scope>
    <source>
        <strain evidence="4">Chile2</strain>
    </source>
</reference>
<organism evidence="4 5">
    <name type="scientific">Phytophthora kernoviae</name>
    <dbReference type="NCBI Taxonomy" id="325452"/>
    <lineage>
        <taxon>Eukaryota</taxon>
        <taxon>Sar</taxon>
        <taxon>Stramenopiles</taxon>
        <taxon>Oomycota</taxon>
        <taxon>Peronosporomycetes</taxon>
        <taxon>Peronosporales</taxon>
        <taxon>Peronosporaceae</taxon>
        <taxon>Phytophthora</taxon>
    </lineage>
</organism>
<gene>
    <name evidence="4" type="ORF">BBI17_007258</name>
</gene>
<keyword evidence="1" id="KW-0677">Repeat</keyword>
<feature type="repeat" description="ANK" evidence="3">
    <location>
        <begin position="34"/>
        <end position="66"/>
    </location>
</feature>
<evidence type="ECO:0000256" key="3">
    <source>
        <dbReference type="PROSITE-ProRule" id="PRU00023"/>
    </source>
</evidence>
<dbReference type="InterPro" id="IPR036770">
    <property type="entry name" value="Ankyrin_rpt-contain_sf"/>
</dbReference>
<dbReference type="PANTHER" id="PTHR24198:SF165">
    <property type="entry name" value="ANKYRIN REPEAT-CONTAINING PROTEIN-RELATED"/>
    <property type="match status" value="1"/>
</dbReference>
<sequence length="298" mass="32206">MDCREEDAKRVAKSRALLTLFFRFGANLDALSNTGKTALHYVTSDGLYEAAEILLDAGATVDIQDQYGQSPLHSAVKERSLLVTNLLHALVSTRGRLNFAGAVLLEAVEVEAVEIIRLLVEGGYASLDYQNDEGETAMHLAIAKGSIPMVEALGALDTAGLSLYTVTNCGDSCFHFAARFAAAHELEVLLNFWRQRDVDDRGAVLDKPDASGATPLFVAATATDSNGEFGDRHEKMELLLANGATLFHSGALAGDFPLCWGAGVVLPIQVQRCLTQWLVECRTEDFTVVAVFIFPRAL</sequence>
<name>A0A3R7GCG7_9STRA</name>
<dbReference type="Pfam" id="PF13637">
    <property type="entry name" value="Ank_4"/>
    <property type="match status" value="1"/>
</dbReference>
<dbReference type="PROSITE" id="PS50088">
    <property type="entry name" value="ANK_REPEAT"/>
    <property type="match status" value="1"/>
</dbReference>
<proteinExistence type="predicted"/>
<evidence type="ECO:0000313" key="4">
    <source>
        <dbReference type="EMBL" id="RLN46117.1"/>
    </source>
</evidence>
<keyword evidence="2 3" id="KW-0040">ANK repeat</keyword>